<dbReference type="Proteomes" id="UP000036681">
    <property type="component" value="Unplaced"/>
</dbReference>
<reference evidence="2" key="1">
    <citation type="submission" date="2017-02" db="UniProtKB">
        <authorList>
            <consortium name="WormBaseParasite"/>
        </authorList>
    </citation>
    <scope>IDENTIFICATION</scope>
</reference>
<name>A0A0M3HMD6_ASCLU</name>
<evidence type="ECO:0000313" key="1">
    <source>
        <dbReference type="Proteomes" id="UP000036681"/>
    </source>
</evidence>
<accession>A0A0M3HMD6</accession>
<organism evidence="1 2">
    <name type="scientific">Ascaris lumbricoides</name>
    <name type="common">Giant roundworm</name>
    <dbReference type="NCBI Taxonomy" id="6252"/>
    <lineage>
        <taxon>Eukaryota</taxon>
        <taxon>Metazoa</taxon>
        <taxon>Ecdysozoa</taxon>
        <taxon>Nematoda</taxon>
        <taxon>Chromadorea</taxon>
        <taxon>Rhabditida</taxon>
        <taxon>Spirurina</taxon>
        <taxon>Ascaridomorpha</taxon>
        <taxon>Ascaridoidea</taxon>
        <taxon>Ascarididae</taxon>
        <taxon>Ascaris</taxon>
    </lineage>
</organism>
<evidence type="ECO:0000313" key="2">
    <source>
        <dbReference type="WBParaSite" id="ALUE_0000268101-mRNA-1"/>
    </source>
</evidence>
<dbReference type="AlphaFoldDB" id="A0A0M3HMD6"/>
<sequence length="56" mass="6067">MRSPNGAQIKAIACVVKGEDVAHESNLPKEEPRDSEVGSNVQFGDISQVFSCGFMR</sequence>
<keyword evidence="1" id="KW-1185">Reference proteome</keyword>
<dbReference type="WBParaSite" id="ALUE_0000268101-mRNA-1">
    <property type="protein sequence ID" value="ALUE_0000268101-mRNA-1"/>
    <property type="gene ID" value="ALUE_0000268101"/>
</dbReference>
<proteinExistence type="predicted"/>
<protein>
    <submittedName>
        <fullName evidence="2">Uncharacterized protein</fullName>
    </submittedName>
</protein>